<comment type="cofactor">
    <cofactor evidence="1">
        <name>Fe cation</name>
        <dbReference type="ChEBI" id="CHEBI:24875"/>
    </cofactor>
</comment>
<evidence type="ECO:0000256" key="3">
    <source>
        <dbReference type="ARBA" id="ARBA00022723"/>
    </source>
</evidence>
<dbReference type="GO" id="GO:0003868">
    <property type="term" value="F:4-hydroxyphenylpyruvate dioxygenase activity"/>
    <property type="evidence" value="ECO:0007669"/>
    <property type="project" value="UniProtKB-EC"/>
</dbReference>
<dbReference type="CDD" id="cd07250">
    <property type="entry name" value="HPPD_C_like"/>
    <property type="match status" value="1"/>
</dbReference>
<dbReference type="InterPro" id="IPR041736">
    <property type="entry name" value="4OHPhenylPyrv_dOase_N"/>
</dbReference>
<dbReference type="PIRSF" id="PIRSF009283">
    <property type="entry name" value="HPP_dOase"/>
    <property type="match status" value="1"/>
</dbReference>
<dbReference type="InterPro" id="IPR037523">
    <property type="entry name" value="VOC_core"/>
</dbReference>
<evidence type="ECO:0000313" key="7">
    <source>
        <dbReference type="EMBL" id="MCW9706140.1"/>
    </source>
</evidence>
<dbReference type="InterPro" id="IPR004360">
    <property type="entry name" value="Glyas_Fos-R_dOase_dom"/>
</dbReference>
<proteinExistence type="inferred from homology"/>
<dbReference type="CDD" id="cd08342">
    <property type="entry name" value="HPPD_N_like"/>
    <property type="match status" value="1"/>
</dbReference>
<dbReference type="RefSeq" id="WP_265764835.1">
    <property type="nucleotide sequence ID" value="NZ_JAGGJA010000002.1"/>
</dbReference>
<accession>A0ABT3PJL6</accession>
<dbReference type="PANTHER" id="PTHR11959:SF1">
    <property type="entry name" value="4-HYDROXYPHENYLPYRUVATE DIOXYGENASE"/>
    <property type="match status" value="1"/>
</dbReference>
<dbReference type="SUPFAM" id="SSF54593">
    <property type="entry name" value="Glyoxalase/Bleomycin resistance protein/Dihydroxybiphenyl dioxygenase"/>
    <property type="match status" value="1"/>
</dbReference>
<keyword evidence="8" id="KW-1185">Reference proteome</keyword>
<keyword evidence="7" id="KW-0560">Oxidoreductase</keyword>
<name>A0ABT3PJL6_9BACT</name>
<dbReference type="InterPro" id="IPR029068">
    <property type="entry name" value="Glyas_Bleomycin-R_OHBP_Dase"/>
</dbReference>
<protein>
    <submittedName>
        <fullName evidence="7">4-hydroxyphenylpyruvate dioxygenase</fullName>
        <ecNumber evidence="7">1.13.11.27</ecNumber>
    </submittedName>
</protein>
<dbReference type="PANTHER" id="PTHR11959">
    <property type="entry name" value="4-HYDROXYPHENYLPYRUVATE DIOXYGENASE"/>
    <property type="match status" value="1"/>
</dbReference>
<dbReference type="InterPro" id="IPR041735">
    <property type="entry name" value="4OHPhenylPyrv_dOase_C"/>
</dbReference>
<dbReference type="PROSITE" id="PS51819">
    <property type="entry name" value="VOC"/>
    <property type="match status" value="2"/>
</dbReference>
<comment type="similarity">
    <text evidence="2">Belongs to the 4HPPD family.</text>
</comment>
<feature type="domain" description="VOC" evidence="6">
    <location>
        <begin position="27"/>
        <end position="157"/>
    </location>
</feature>
<dbReference type="Gene3D" id="3.10.180.10">
    <property type="entry name" value="2,3-Dihydroxybiphenyl 1,2-Dioxygenase, domain 1"/>
    <property type="match status" value="2"/>
</dbReference>
<evidence type="ECO:0000259" key="6">
    <source>
        <dbReference type="PROSITE" id="PS51819"/>
    </source>
</evidence>
<comment type="caution">
    <text evidence="7">The sequence shown here is derived from an EMBL/GenBank/DDBJ whole genome shotgun (WGS) entry which is preliminary data.</text>
</comment>
<dbReference type="Pfam" id="PF00903">
    <property type="entry name" value="Glyoxalase"/>
    <property type="match status" value="2"/>
</dbReference>
<feature type="domain" description="VOC" evidence="6">
    <location>
        <begin position="185"/>
        <end position="339"/>
    </location>
</feature>
<dbReference type="InterPro" id="IPR005956">
    <property type="entry name" value="4OHPhenylPyrv_dOase"/>
</dbReference>
<evidence type="ECO:0000256" key="2">
    <source>
        <dbReference type="ARBA" id="ARBA00005877"/>
    </source>
</evidence>
<gene>
    <name evidence="7" type="primary">hppD</name>
    <name evidence="7" type="ORF">J6I44_04715</name>
</gene>
<keyword evidence="3" id="KW-0479">Metal-binding</keyword>
<keyword evidence="5" id="KW-0408">Iron</keyword>
<evidence type="ECO:0000313" key="8">
    <source>
        <dbReference type="Proteomes" id="UP001207918"/>
    </source>
</evidence>
<dbReference type="EMBL" id="JAGGJA010000002">
    <property type="protein sequence ID" value="MCW9706140.1"/>
    <property type="molecule type" value="Genomic_DNA"/>
</dbReference>
<reference evidence="7 8" key="1">
    <citation type="submission" date="2021-03" db="EMBL/GenBank/DDBJ databases">
        <title>Aliifodinibius sp. nov., a new bacterium isolated from saline soil.</title>
        <authorList>
            <person name="Galisteo C."/>
            <person name="De La Haba R."/>
            <person name="Sanchez-Porro C."/>
            <person name="Ventosa A."/>
        </authorList>
    </citation>
    <scope>NUCLEOTIDE SEQUENCE [LARGE SCALE GENOMIC DNA]</scope>
    <source>
        <strain evidence="7 8">1BSP15-2V2</strain>
    </source>
</reference>
<sequence>MVSNAGNHTTLERAVEENFDDHLGLLDVDYIELYVGNAKQASHFYQTIFGFKLKAFSGLETGIRDHVSYYLEQGNVRLILTSALKSDSPIARHVASHGDGVRDIALQVEDVDRAYQETIKRGAQSIEKPRDITDENGSIRKAAIATYGDTVHSFIKRTDYKGIFMPGFEEKQTSIARIDPVGIEFVDHCVGNVEKGRMDKWVDFYRDVMGFTQYIHFDDEDISTEYSALMSKVMAGGRGMIKFPINEPAEGKKKSQIEEYLDFHEGPGVQHVALLSGDIIESVQKLKNRGLEFLHVPTSYYEELEERVGAIDEPIDELAELGILVDRDDEGYLLQIFTKPVVDRPTLFFEIIQRKGARGFGKGNFKALFEAIEREQELRGNL</sequence>
<keyword evidence="7" id="KW-0223">Dioxygenase</keyword>
<dbReference type="EC" id="1.13.11.27" evidence="7"/>
<dbReference type="Proteomes" id="UP001207918">
    <property type="component" value="Unassembled WGS sequence"/>
</dbReference>
<evidence type="ECO:0000256" key="4">
    <source>
        <dbReference type="ARBA" id="ARBA00022737"/>
    </source>
</evidence>
<dbReference type="NCBIfam" id="TIGR01263">
    <property type="entry name" value="4HPPD"/>
    <property type="match status" value="1"/>
</dbReference>
<evidence type="ECO:0000256" key="1">
    <source>
        <dbReference type="ARBA" id="ARBA00001962"/>
    </source>
</evidence>
<evidence type="ECO:0000256" key="5">
    <source>
        <dbReference type="ARBA" id="ARBA00023004"/>
    </source>
</evidence>
<organism evidence="7 8">
    <name type="scientific">Fodinibius salsisoli</name>
    <dbReference type="NCBI Taxonomy" id="2820877"/>
    <lineage>
        <taxon>Bacteria</taxon>
        <taxon>Pseudomonadati</taxon>
        <taxon>Balneolota</taxon>
        <taxon>Balneolia</taxon>
        <taxon>Balneolales</taxon>
        <taxon>Balneolaceae</taxon>
        <taxon>Fodinibius</taxon>
    </lineage>
</organism>
<keyword evidence="4" id="KW-0677">Repeat</keyword>